<dbReference type="AlphaFoldDB" id="A0A0E9VWT7"/>
<reference evidence="2" key="1">
    <citation type="submission" date="2014-11" db="EMBL/GenBank/DDBJ databases">
        <authorList>
            <person name="Amaro Gonzalez C."/>
        </authorList>
    </citation>
    <scope>NUCLEOTIDE SEQUENCE</scope>
</reference>
<feature type="region of interest" description="Disordered" evidence="1">
    <location>
        <begin position="38"/>
        <end position="72"/>
    </location>
</feature>
<accession>A0A0E9VWT7</accession>
<name>A0A0E9VWT7_ANGAN</name>
<evidence type="ECO:0000313" key="2">
    <source>
        <dbReference type="EMBL" id="JAH82619.1"/>
    </source>
</evidence>
<feature type="region of interest" description="Disordered" evidence="1">
    <location>
        <begin position="1"/>
        <end position="21"/>
    </location>
</feature>
<protein>
    <submittedName>
        <fullName evidence="2">Uncharacterized protein</fullName>
    </submittedName>
</protein>
<organism evidence="2">
    <name type="scientific">Anguilla anguilla</name>
    <name type="common">European freshwater eel</name>
    <name type="synonym">Muraena anguilla</name>
    <dbReference type="NCBI Taxonomy" id="7936"/>
    <lineage>
        <taxon>Eukaryota</taxon>
        <taxon>Metazoa</taxon>
        <taxon>Chordata</taxon>
        <taxon>Craniata</taxon>
        <taxon>Vertebrata</taxon>
        <taxon>Euteleostomi</taxon>
        <taxon>Actinopterygii</taxon>
        <taxon>Neopterygii</taxon>
        <taxon>Teleostei</taxon>
        <taxon>Anguilliformes</taxon>
        <taxon>Anguillidae</taxon>
        <taxon>Anguilla</taxon>
    </lineage>
</organism>
<dbReference type="EMBL" id="GBXM01025958">
    <property type="protein sequence ID" value="JAH82619.1"/>
    <property type="molecule type" value="Transcribed_RNA"/>
</dbReference>
<proteinExistence type="predicted"/>
<reference evidence="2" key="2">
    <citation type="journal article" date="2015" name="Fish Shellfish Immunol.">
        <title>Early steps in the European eel (Anguilla anguilla)-Vibrio vulnificus interaction in the gills: Role of the RtxA13 toxin.</title>
        <authorList>
            <person name="Callol A."/>
            <person name="Pajuelo D."/>
            <person name="Ebbesson L."/>
            <person name="Teles M."/>
            <person name="MacKenzie S."/>
            <person name="Amaro C."/>
        </authorList>
    </citation>
    <scope>NUCLEOTIDE SEQUENCE</scope>
</reference>
<evidence type="ECO:0000256" key="1">
    <source>
        <dbReference type="SAM" id="MobiDB-lite"/>
    </source>
</evidence>
<sequence>MGYRKRGPKPKQPLVQVAPPQKHLNAENLRAEMNLLARFDGASNRTEPNRTEPDQPQLTPLYHGRPGADVLP</sequence>